<sequence>MNSQKIFTGLLLALFCLKCLAQNKPETIQELETEYDQHFQNSRESVFIHLNKNKFFENENLWFASYIYDLKKNIPGFNSTNLNVQVFDNTGKQITSKTYYIFQGKSTGSIDLSSLQLSPGLYFLKASTSYIRQVDDSLSGIQAFQVLGETAEVSTNTQMQEYDLQLLPEGGHIVTGINNTIGVKLSSSFEESYNELPGFVLRNNDTISRFKTNRFGMASFTLKPNLTDDFEVILILEDGEKINQKLSGFESRGISMTVKDFNEDILISLKTNSETRKQLEEKKFFAAIHREGKIKDFSFYFPENQSEANITFPKDSLFQGVNVISIFNESFEPLLERLVFNQPEKNIEFKISGTKKTGDSIKLRLSQKRKEDQVASLSISILPVETKAYDKNSSIISSFLLEPYLRGNIQHPAYYFSEDFSERRRMYDLDLLLLTQGWSKYEWNDIFKSESKEILERKQGFSIKGTIFKRNTKKENELFLRNEASGEFGIINIQPNNTFEIENLFIEDSTQFSIGLLNDRNSKLSKPSVRFQVYPEVLNSSLNMDQLDKVLSVPTERVLSNIPENFVSSSQMLDTVVINGRKKKDDKDSKTGNRLSALADEFIIDEKDEMSYYYITDLIAQNGFVVRRTPASVEIRSRVPFSLSGQPPRPIIYLNGARLIGDLGILYNITTSQVESVYINKSASAGRGLNEGGGVIEINLKKGSSNSGNRNTLNSIIANNGYETQKRYYNPKYNSYSSKLFEDYGSIDWKSEIFMDSAFIDFKILNTLQKNIKLYMEGFTGNGELISEIIEIDIN</sequence>
<keyword evidence="1 2" id="KW-0732">Signal</keyword>
<dbReference type="RefSeq" id="WP_229342214.1">
    <property type="nucleotide sequence ID" value="NZ_JAJBZG010000005.1"/>
</dbReference>
<proteinExistence type="predicted"/>
<dbReference type="EMBL" id="JAJBZG010000005">
    <property type="protein sequence ID" value="MCB7482487.1"/>
    <property type="molecule type" value="Genomic_DNA"/>
</dbReference>
<organism evidence="3 4">
    <name type="scientific">Christiangramia sediminis</name>
    <dbReference type="NCBI Taxonomy" id="2881336"/>
    <lineage>
        <taxon>Bacteria</taxon>
        <taxon>Pseudomonadati</taxon>
        <taxon>Bacteroidota</taxon>
        <taxon>Flavobacteriia</taxon>
        <taxon>Flavobacteriales</taxon>
        <taxon>Flavobacteriaceae</taxon>
        <taxon>Christiangramia</taxon>
    </lineage>
</organism>
<dbReference type="Proteomes" id="UP001139414">
    <property type="component" value="Unassembled WGS sequence"/>
</dbReference>
<feature type="chain" id="PRO_5040964136" evidence="2">
    <location>
        <begin position="22"/>
        <end position="795"/>
    </location>
</feature>
<dbReference type="NCBIfam" id="TIGR04183">
    <property type="entry name" value="Por_Secre_tail"/>
    <property type="match status" value="1"/>
</dbReference>
<feature type="signal peptide" evidence="2">
    <location>
        <begin position="1"/>
        <end position="21"/>
    </location>
</feature>
<dbReference type="AlphaFoldDB" id="A0A9X1LLQ8"/>
<name>A0A9X1LLQ8_9FLAO</name>
<evidence type="ECO:0000313" key="3">
    <source>
        <dbReference type="EMBL" id="MCB7482487.1"/>
    </source>
</evidence>
<evidence type="ECO:0000256" key="1">
    <source>
        <dbReference type="ARBA" id="ARBA00022729"/>
    </source>
</evidence>
<evidence type="ECO:0000256" key="2">
    <source>
        <dbReference type="SAM" id="SignalP"/>
    </source>
</evidence>
<comment type="caution">
    <text evidence="3">The sequence shown here is derived from an EMBL/GenBank/DDBJ whole genome shotgun (WGS) entry which is preliminary data.</text>
</comment>
<protein>
    <submittedName>
        <fullName evidence="3">T9SS type A sorting domain-containing protein</fullName>
    </submittedName>
</protein>
<keyword evidence="4" id="KW-1185">Reference proteome</keyword>
<dbReference type="InterPro" id="IPR026444">
    <property type="entry name" value="Secre_tail"/>
</dbReference>
<evidence type="ECO:0000313" key="4">
    <source>
        <dbReference type="Proteomes" id="UP001139414"/>
    </source>
</evidence>
<reference evidence="3" key="1">
    <citation type="submission" date="2021-10" db="EMBL/GenBank/DDBJ databases">
        <title>Gramella sp. ASW11-100T, isolated from marine sediment.</title>
        <authorList>
            <person name="Xia C."/>
        </authorList>
    </citation>
    <scope>NUCLEOTIDE SEQUENCE</scope>
    <source>
        <strain evidence="3">ASW11-100</strain>
    </source>
</reference>
<gene>
    <name evidence="3" type="ORF">LGQ90_14545</name>
</gene>
<accession>A0A9X1LLQ8</accession>